<proteinExistence type="predicted"/>
<dbReference type="SUPFAM" id="SSF56672">
    <property type="entry name" value="DNA/RNA polymerases"/>
    <property type="match status" value="1"/>
</dbReference>
<dbReference type="Gene3D" id="3.10.10.10">
    <property type="entry name" value="HIV Type 1 Reverse Transcriptase, subunit A, domain 1"/>
    <property type="match status" value="1"/>
</dbReference>
<dbReference type="InterPro" id="IPR000477">
    <property type="entry name" value="RT_dom"/>
</dbReference>
<evidence type="ECO:0000259" key="1">
    <source>
        <dbReference type="Pfam" id="PF00078"/>
    </source>
</evidence>
<dbReference type="InterPro" id="IPR041588">
    <property type="entry name" value="Integrase_H2C2"/>
</dbReference>
<feature type="domain" description="Reverse transcriptase" evidence="1">
    <location>
        <begin position="95"/>
        <end position="178"/>
    </location>
</feature>
<dbReference type="CDD" id="cd01647">
    <property type="entry name" value="RT_LTR"/>
    <property type="match status" value="1"/>
</dbReference>
<dbReference type="Proteomes" id="UP000075243">
    <property type="component" value="Unassembled WGS sequence"/>
</dbReference>
<accession>A0A151RKN6</accession>
<keyword evidence="4" id="KW-1185">Reference proteome</keyword>
<gene>
    <name evidence="3" type="ORF">KK1_035452</name>
</gene>
<feature type="domain" description="Integrase zinc-binding" evidence="2">
    <location>
        <begin position="223"/>
        <end position="275"/>
    </location>
</feature>
<dbReference type="InterPro" id="IPR053134">
    <property type="entry name" value="RNA-dir_DNA_polymerase"/>
</dbReference>
<dbReference type="PANTHER" id="PTHR24559:SF447">
    <property type="entry name" value="RNA-DIRECTED DNA POLYMERASE HOMOLOG"/>
    <property type="match status" value="1"/>
</dbReference>
<dbReference type="InterPro" id="IPR043128">
    <property type="entry name" value="Rev_trsase/Diguanyl_cyclase"/>
</dbReference>
<evidence type="ECO:0000313" key="4">
    <source>
        <dbReference type="Proteomes" id="UP000075243"/>
    </source>
</evidence>
<organism evidence="3 4">
    <name type="scientific">Cajanus cajan</name>
    <name type="common">Pigeon pea</name>
    <name type="synonym">Cajanus indicus</name>
    <dbReference type="NCBI Taxonomy" id="3821"/>
    <lineage>
        <taxon>Eukaryota</taxon>
        <taxon>Viridiplantae</taxon>
        <taxon>Streptophyta</taxon>
        <taxon>Embryophyta</taxon>
        <taxon>Tracheophyta</taxon>
        <taxon>Spermatophyta</taxon>
        <taxon>Magnoliopsida</taxon>
        <taxon>eudicotyledons</taxon>
        <taxon>Gunneridae</taxon>
        <taxon>Pentapetalae</taxon>
        <taxon>rosids</taxon>
        <taxon>fabids</taxon>
        <taxon>Fabales</taxon>
        <taxon>Fabaceae</taxon>
        <taxon>Papilionoideae</taxon>
        <taxon>50 kb inversion clade</taxon>
        <taxon>NPAAA clade</taxon>
        <taxon>indigoferoid/millettioid clade</taxon>
        <taxon>Phaseoleae</taxon>
        <taxon>Cajanus</taxon>
    </lineage>
</organism>
<dbReference type="Pfam" id="PF00078">
    <property type="entry name" value="RVT_1"/>
    <property type="match status" value="1"/>
</dbReference>
<reference evidence="3" key="1">
    <citation type="journal article" date="2012" name="Nat. Biotechnol.">
        <title>Draft genome sequence of pigeonpea (Cajanus cajan), an orphan legume crop of resource-poor farmers.</title>
        <authorList>
            <person name="Varshney R.K."/>
            <person name="Chen W."/>
            <person name="Li Y."/>
            <person name="Bharti A.K."/>
            <person name="Saxena R.K."/>
            <person name="Schlueter J.A."/>
            <person name="Donoghue M.T."/>
            <person name="Azam S."/>
            <person name="Fan G."/>
            <person name="Whaley A.M."/>
            <person name="Farmer A.D."/>
            <person name="Sheridan J."/>
            <person name="Iwata A."/>
            <person name="Tuteja R."/>
            <person name="Penmetsa R.V."/>
            <person name="Wu W."/>
            <person name="Upadhyaya H.D."/>
            <person name="Yang S.P."/>
            <person name="Shah T."/>
            <person name="Saxena K.B."/>
            <person name="Michael T."/>
            <person name="McCombie W.R."/>
            <person name="Yang B."/>
            <person name="Zhang G."/>
            <person name="Yang H."/>
            <person name="Wang J."/>
            <person name="Spillane C."/>
            <person name="Cook D.R."/>
            <person name="May G.D."/>
            <person name="Xu X."/>
            <person name="Jackson S.A."/>
        </authorList>
    </citation>
    <scope>NUCLEOTIDE SEQUENCE [LARGE SCALE GENOMIC DNA]</scope>
</reference>
<dbReference type="InterPro" id="IPR043502">
    <property type="entry name" value="DNA/RNA_pol_sf"/>
</dbReference>
<sequence>MILSFISLENEKLLNSIDIVRDFPEVFSNDVPGLPPKQELEFNIDLIPGAGPMSISPYRMAPGELSELKKQVEELLEKQMIRPSVSPWGAPVLLVKKKDGGVRLCVDYRQLNKLTIKNKYPLPRIDDLMDQLRGASIFSKIDLRSGYHQIRVKEENIPKTALRTRCGMTNITSDFLEMVKQKQTQDVGLNKARELLGSEKAEGFEQDVDGVLRYKGRICIPQDEELKKLILEKGHKSKLSVHPGMTKMYQDLKRIFWWNGMKREVAEYVASCIVC</sequence>
<dbReference type="Pfam" id="PF17921">
    <property type="entry name" value="Integrase_H2C2"/>
    <property type="match status" value="1"/>
</dbReference>
<evidence type="ECO:0000259" key="2">
    <source>
        <dbReference type="Pfam" id="PF17921"/>
    </source>
</evidence>
<dbReference type="Gene3D" id="3.30.70.270">
    <property type="match status" value="1"/>
</dbReference>
<protein>
    <submittedName>
        <fullName evidence="3">Transposon Ty3-I Gag-Pol polyprotein</fullName>
    </submittedName>
</protein>
<dbReference type="Gramene" id="C.cajan_35437.t">
    <property type="protein sequence ID" value="C.cajan_35437.t"/>
    <property type="gene ID" value="C.cajan_35437"/>
</dbReference>
<dbReference type="PANTHER" id="PTHR24559">
    <property type="entry name" value="TRANSPOSON TY3-I GAG-POL POLYPROTEIN"/>
    <property type="match status" value="1"/>
</dbReference>
<name>A0A151RKN6_CAJCA</name>
<evidence type="ECO:0000313" key="3">
    <source>
        <dbReference type="EMBL" id="KYP43121.1"/>
    </source>
</evidence>
<dbReference type="EMBL" id="KQ483683">
    <property type="protein sequence ID" value="KYP43121.1"/>
    <property type="molecule type" value="Genomic_DNA"/>
</dbReference>
<dbReference type="Gene3D" id="1.10.340.70">
    <property type="match status" value="1"/>
</dbReference>
<dbReference type="AlphaFoldDB" id="A0A151RKN6"/>